<gene>
    <name evidence="2" type="ORF">JX265_003114</name>
</gene>
<proteinExistence type="predicted"/>
<dbReference type="GO" id="GO:0016491">
    <property type="term" value="F:oxidoreductase activity"/>
    <property type="evidence" value="ECO:0007669"/>
    <property type="project" value="UniProtKB-KW"/>
</dbReference>
<dbReference type="AlphaFoldDB" id="A0A9Q0ATS8"/>
<dbReference type="Pfam" id="PF00106">
    <property type="entry name" value="adh_short"/>
    <property type="match status" value="1"/>
</dbReference>
<name>A0A9Q0ATS8_9PEZI</name>
<dbReference type="InterPro" id="IPR002347">
    <property type="entry name" value="SDR_fam"/>
</dbReference>
<dbReference type="PANTHER" id="PTHR43157:SF31">
    <property type="entry name" value="PHOSPHATIDYLINOSITOL-GLYCAN BIOSYNTHESIS CLASS F PROTEIN"/>
    <property type="match status" value="1"/>
</dbReference>
<sequence>MATNFDISPEKEATFMQFFYRQFFVTPSPVTDVDLREKLAVVTGSNGGIGLECCRQLLALGLSKLILAVRDKSKGHVWELDMSSYDSIGAFVERAQSLERLDILILNAGITGLHFTTNPSTGHENNVQINYISTALLAIQILPVLKSKIAAQQQPSRMVIVSTDASAWTSFPEQESDPLLPSFDVPGKIDMTTRYYTSRLLGQFFLLDLAKRVPSSVAVINAATPGLVYGTASQRDIQGTFEGRIKKFATRIMGYSPEVGARQITYAALKYDRAIHGQYLCSQKVKPMAPIIYTSKGQQISERLWRETMMELSFANVEQILDELRQ</sequence>
<keyword evidence="3" id="KW-1185">Reference proteome</keyword>
<evidence type="ECO:0000256" key="1">
    <source>
        <dbReference type="ARBA" id="ARBA00023002"/>
    </source>
</evidence>
<comment type="caution">
    <text evidence="2">The sequence shown here is derived from an EMBL/GenBank/DDBJ whole genome shotgun (WGS) entry which is preliminary data.</text>
</comment>
<dbReference type="PANTHER" id="PTHR43157">
    <property type="entry name" value="PHOSPHATIDYLINOSITOL-GLYCAN BIOSYNTHESIS CLASS F PROTEIN-RELATED"/>
    <property type="match status" value="1"/>
</dbReference>
<dbReference type="PRINTS" id="PR00081">
    <property type="entry name" value="GDHRDH"/>
</dbReference>
<reference evidence="2" key="1">
    <citation type="submission" date="2021-03" db="EMBL/GenBank/DDBJ databases">
        <title>Revisited historic fungal species revealed as producer of novel bioactive compounds through whole genome sequencing and comparative genomics.</title>
        <authorList>
            <person name="Vignolle G.A."/>
            <person name="Hochenegger N."/>
            <person name="Mach R.L."/>
            <person name="Mach-Aigner A.R."/>
            <person name="Javad Rahimi M."/>
            <person name="Salim K.A."/>
            <person name="Chan C.M."/>
            <person name="Lim L.B.L."/>
            <person name="Cai F."/>
            <person name="Druzhinina I.S."/>
            <person name="U'Ren J.M."/>
            <person name="Derntl C."/>
        </authorList>
    </citation>
    <scope>NUCLEOTIDE SEQUENCE</scope>
    <source>
        <strain evidence="2">TUCIM 5799</strain>
    </source>
</reference>
<dbReference type="EMBL" id="JAFIMR010000005">
    <property type="protein sequence ID" value="KAI1878937.1"/>
    <property type="molecule type" value="Genomic_DNA"/>
</dbReference>
<organism evidence="2 3">
    <name type="scientific">Neoarthrinium moseri</name>
    <dbReference type="NCBI Taxonomy" id="1658444"/>
    <lineage>
        <taxon>Eukaryota</taxon>
        <taxon>Fungi</taxon>
        <taxon>Dikarya</taxon>
        <taxon>Ascomycota</taxon>
        <taxon>Pezizomycotina</taxon>
        <taxon>Sordariomycetes</taxon>
        <taxon>Xylariomycetidae</taxon>
        <taxon>Amphisphaeriales</taxon>
        <taxon>Apiosporaceae</taxon>
        <taxon>Neoarthrinium</taxon>
    </lineage>
</organism>
<dbReference type="Proteomes" id="UP000829685">
    <property type="component" value="Unassembled WGS sequence"/>
</dbReference>
<dbReference type="InterPro" id="IPR036291">
    <property type="entry name" value="NAD(P)-bd_dom_sf"/>
</dbReference>
<dbReference type="Gene3D" id="3.40.50.720">
    <property type="entry name" value="NAD(P)-binding Rossmann-like Domain"/>
    <property type="match status" value="1"/>
</dbReference>
<protein>
    <recommendedName>
        <fullName evidence="4">NAD(P)-binding protein</fullName>
    </recommendedName>
</protein>
<dbReference type="SUPFAM" id="SSF51735">
    <property type="entry name" value="NAD(P)-binding Rossmann-fold domains"/>
    <property type="match status" value="1"/>
</dbReference>
<accession>A0A9Q0ATS8</accession>
<evidence type="ECO:0008006" key="4">
    <source>
        <dbReference type="Google" id="ProtNLM"/>
    </source>
</evidence>
<keyword evidence="1" id="KW-0560">Oxidoreductase</keyword>
<evidence type="ECO:0000313" key="2">
    <source>
        <dbReference type="EMBL" id="KAI1878937.1"/>
    </source>
</evidence>
<evidence type="ECO:0000313" key="3">
    <source>
        <dbReference type="Proteomes" id="UP000829685"/>
    </source>
</evidence>